<proteinExistence type="predicted"/>
<dbReference type="KEGG" id="ccac:CcaHIS019_0111530"/>
<keyword evidence="3" id="KW-1185">Reference proteome</keyword>
<reference evidence="2" key="1">
    <citation type="journal article" date="2023" name="BMC Genomics">
        <title>Chromosome-level genome assemblies of Cutaneotrichosporon spp. (Trichosporonales, Basidiomycota) reveal imbalanced evolution between nucleotide sequences and chromosome synteny.</title>
        <authorList>
            <person name="Kobayashi Y."/>
            <person name="Kayamori A."/>
            <person name="Aoki K."/>
            <person name="Shiwa Y."/>
            <person name="Matsutani M."/>
            <person name="Fujita N."/>
            <person name="Sugita T."/>
            <person name="Iwasaki W."/>
            <person name="Tanaka N."/>
            <person name="Takashima M."/>
        </authorList>
    </citation>
    <scope>NUCLEOTIDE SEQUENCE</scope>
    <source>
        <strain evidence="2">HIS019</strain>
    </source>
</reference>
<dbReference type="RefSeq" id="XP_060453701.1">
    <property type="nucleotide sequence ID" value="XM_060596738.1"/>
</dbReference>
<feature type="region of interest" description="Disordered" evidence="1">
    <location>
        <begin position="1"/>
        <end position="85"/>
    </location>
</feature>
<dbReference type="GeneID" id="85492306"/>
<feature type="compositionally biased region" description="Low complexity" evidence="1">
    <location>
        <begin position="28"/>
        <end position="48"/>
    </location>
</feature>
<dbReference type="Proteomes" id="UP001233271">
    <property type="component" value="Chromosome 1"/>
</dbReference>
<gene>
    <name evidence="2" type="ORF">CcaverHIS019_0111530</name>
</gene>
<name>A0AA48I5X3_9TREE</name>
<dbReference type="AlphaFoldDB" id="A0AA48I5X3"/>
<feature type="region of interest" description="Disordered" evidence="1">
    <location>
        <begin position="114"/>
        <end position="143"/>
    </location>
</feature>
<evidence type="ECO:0000313" key="3">
    <source>
        <dbReference type="Proteomes" id="UP001233271"/>
    </source>
</evidence>
<organism evidence="2 3">
    <name type="scientific">Cutaneotrichosporon cavernicola</name>
    <dbReference type="NCBI Taxonomy" id="279322"/>
    <lineage>
        <taxon>Eukaryota</taxon>
        <taxon>Fungi</taxon>
        <taxon>Dikarya</taxon>
        <taxon>Basidiomycota</taxon>
        <taxon>Agaricomycotina</taxon>
        <taxon>Tremellomycetes</taxon>
        <taxon>Trichosporonales</taxon>
        <taxon>Trichosporonaceae</taxon>
        <taxon>Cutaneotrichosporon</taxon>
    </lineage>
</organism>
<evidence type="ECO:0000256" key="1">
    <source>
        <dbReference type="SAM" id="MobiDB-lite"/>
    </source>
</evidence>
<sequence length="143" mass="15253">MSLRSHLRNLFQRSKRKPSTAQAHPRPLSTSTTSTTLTTSTVSSATTAFLGDSPSSSTNLNMADDVPNHNPAPAPAAPICDPRSEVGEARAAVEVARKSADESRATAEVARLAADEASKRREEAAAWRHTASETETKIEIKAE</sequence>
<evidence type="ECO:0000313" key="2">
    <source>
        <dbReference type="EMBL" id="BEI88435.1"/>
    </source>
</evidence>
<accession>A0AA48I5X3</accession>
<protein>
    <submittedName>
        <fullName evidence="2">Uncharacterized protein</fullName>
    </submittedName>
</protein>
<dbReference type="EMBL" id="AP028212">
    <property type="protein sequence ID" value="BEI88435.1"/>
    <property type="molecule type" value="Genomic_DNA"/>
</dbReference>